<evidence type="ECO:0000256" key="5">
    <source>
        <dbReference type="ARBA" id="ARBA00023180"/>
    </source>
</evidence>
<evidence type="ECO:0000256" key="6">
    <source>
        <dbReference type="SAM" id="MobiDB-lite"/>
    </source>
</evidence>
<feature type="transmembrane region" description="Helical" evidence="7">
    <location>
        <begin position="672"/>
        <end position="694"/>
    </location>
</feature>
<gene>
    <name evidence="10" type="ORF">A3Q56_06983</name>
</gene>
<feature type="transmembrane region" description="Helical" evidence="7">
    <location>
        <begin position="786"/>
        <end position="810"/>
    </location>
</feature>
<evidence type="ECO:0000259" key="9">
    <source>
        <dbReference type="PROSITE" id="PS50259"/>
    </source>
</evidence>
<evidence type="ECO:0000256" key="3">
    <source>
        <dbReference type="ARBA" id="ARBA00022989"/>
    </source>
</evidence>
<sequence length="977" mass="111759">MYFNLKYSILWILIVSSNLLAQNKIDQETIIHTPIDINPNLTSNDDAIYVVVFSNIKEGGQPGYGCGLIDISGIQQVEAILWTFRNKLTKIDDPPIGIIIINICHNKPRAIQQMLNSFLLKVGSIKINQIFAYIGDVYDVEMNLILSSFASTIHKPFFSPTPSLISTVVKPVNISQEFSEISFSSNRLTVNFTSQLYNPFWSIHTSPSLEDDVDALANFFVDQKINYVQIIYESSSIGYSTFKQLKNRLILSKPTDSSYESICVTNSVGFSGSAESHKVVISSITANISTNRIVIIVFNQNIKKSLINHLESYEYIRNYQLYFLPSSELGRNFQLENLSSTDGSIKIVPQCLWSTYTDFVNYYKNLKPTKSNVVSNIWLQSYWQFLHKCDVIIDPLLTPNNNKCDLSIQSLDSKLLSPDILSVITAATIITTSLREIKFSKCGSNMCQDFKILIHKNLKNQIINLFKKKSLVNNVYLRYDKNGVVHMNPKEYCFYNKQIYLGEKMYTLIQTVNIKSWGYKNVVDKKINQNVPIFMSFNYTQEIFEKMYMYNSGKEYSPVESTCPSIYSCNECMYLLDANKKSVAKDESQSYQMALIIRPGYWTMVLIGLVCVALFVIVCIEIYVFVKCCMLNSYSDSETFVGDQFLILFLFLAFTSLLTVVFVPSYESCTSMRIVIGISFTLMYILMLIKLVALSHFDKYAVETPLTLLFLNTLFAVIIEILVIVFSFYIDPITAIFENVEVKYQTMCTKNFPTSLAFYSYIGFIIILNVIYSIRSYSMMTNHRESMYIGITCGFTLPIWVCWIVLSIFGISEELREATLAFGLYISAFLCLMIVIGPKVYFMFYINNSLVLGPMSAYVNQDISLHESEPSPANYEKTPDFSAKPYYRSPDKNSQTMPSICRYGDSKTDTYQQINHSSATLNPGRIKTYRQNTYKPSTIQLNGDFYTEETILRPIHSKPNNQNTRNHLSEFCENNLD</sequence>
<dbReference type="AlphaFoldDB" id="A0A177AV70"/>
<dbReference type="Pfam" id="PF00003">
    <property type="entry name" value="7tm_3"/>
    <property type="match status" value="1"/>
</dbReference>
<proteinExistence type="predicted"/>
<dbReference type="PROSITE" id="PS50259">
    <property type="entry name" value="G_PROTEIN_RECEP_F3_4"/>
    <property type="match status" value="1"/>
</dbReference>
<dbReference type="Proteomes" id="UP000078046">
    <property type="component" value="Unassembled WGS sequence"/>
</dbReference>
<feature type="region of interest" description="Disordered" evidence="6">
    <location>
        <begin position="956"/>
        <end position="977"/>
    </location>
</feature>
<feature type="transmembrane region" description="Helical" evidence="7">
    <location>
        <begin position="645"/>
        <end position="666"/>
    </location>
</feature>
<dbReference type="InterPro" id="IPR050726">
    <property type="entry name" value="mGluR"/>
</dbReference>
<evidence type="ECO:0000313" key="10">
    <source>
        <dbReference type="EMBL" id="OAF65311.1"/>
    </source>
</evidence>
<dbReference type="PANTHER" id="PTHR24060">
    <property type="entry name" value="METABOTROPIC GLUTAMATE RECEPTOR"/>
    <property type="match status" value="1"/>
</dbReference>
<feature type="signal peptide" evidence="8">
    <location>
        <begin position="1"/>
        <end position="21"/>
    </location>
</feature>
<dbReference type="GO" id="GO:0016020">
    <property type="term" value="C:membrane"/>
    <property type="evidence" value="ECO:0007669"/>
    <property type="project" value="UniProtKB-SubCell"/>
</dbReference>
<evidence type="ECO:0000256" key="2">
    <source>
        <dbReference type="ARBA" id="ARBA00022692"/>
    </source>
</evidence>
<comment type="caution">
    <text evidence="10">The sequence shown here is derived from an EMBL/GenBank/DDBJ whole genome shotgun (WGS) entry which is preliminary data.</text>
</comment>
<evidence type="ECO:0000313" key="11">
    <source>
        <dbReference type="Proteomes" id="UP000078046"/>
    </source>
</evidence>
<accession>A0A177AV70</accession>
<dbReference type="InterPro" id="IPR028082">
    <property type="entry name" value="Peripla_BP_I"/>
</dbReference>
<feature type="transmembrane region" description="Helical" evidence="7">
    <location>
        <begin position="756"/>
        <end position="774"/>
    </location>
</feature>
<keyword evidence="8" id="KW-0732">Signal</keyword>
<keyword evidence="3 7" id="KW-1133">Transmembrane helix</keyword>
<feature type="chain" id="PRO_5008056707" description="G-protein coupled receptors family 3 profile domain-containing protein" evidence="8">
    <location>
        <begin position="22"/>
        <end position="977"/>
    </location>
</feature>
<feature type="domain" description="G-protein coupled receptors family 3 profile" evidence="9">
    <location>
        <begin position="646"/>
        <end position="845"/>
    </location>
</feature>
<name>A0A177AV70_9BILA</name>
<dbReference type="InterPro" id="IPR001828">
    <property type="entry name" value="ANF_lig-bd_rcpt"/>
</dbReference>
<feature type="transmembrane region" description="Helical" evidence="7">
    <location>
        <begin position="822"/>
        <end position="846"/>
    </location>
</feature>
<protein>
    <recommendedName>
        <fullName evidence="9">G-protein coupled receptors family 3 profile domain-containing protein</fullName>
    </recommendedName>
</protein>
<evidence type="ECO:0000256" key="4">
    <source>
        <dbReference type="ARBA" id="ARBA00023136"/>
    </source>
</evidence>
<evidence type="ECO:0000256" key="1">
    <source>
        <dbReference type="ARBA" id="ARBA00004141"/>
    </source>
</evidence>
<feature type="transmembrane region" description="Helical" evidence="7">
    <location>
        <begin position="706"/>
        <end position="730"/>
    </location>
</feature>
<keyword evidence="5" id="KW-0325">Glycoprotein</keyword>
<evidence type="ECO:0000256" key="8">
    <source>
        <dbReference type="SAM" id="SignalP"/>
    </source>
</evidence>
<dbReference type="Pfam" id="PF01094">
    <property type="entry name" value="ANF_receptor"/>
    <property type="match status" value="1"/>
</dbReference>
<dbReference type="Gene3D" id="3.40.50.2300">
    <property type="match status" value="1"/>
</dbReference>
<comment type="subcellular location">
    <subcellularLocation>
        <location evidence="1">Membrane</location>
        <topology evidence="1">Multi-pass membrane protein</topology>
    </subcellularLocation>
</comment>
<dbReference type="OrthoDB" id="9880600at2759"/>
<dbReference type="GO" id="GO:0004930">
    <property type="term" value="F:G protein-coupled receptor activity"/>
    <property type="evidence" value="ECO:0007669"/>
    <property type="project" value="InterPro"/>
</dbReference>
<dbReference type="SUPFAM" id="SSF53822">
    <property type="entry name" value="Periplasmic binding protein-like I"/>
    <property type="match status" value="1"/>
</dbReference>
<keyword evidence="11" id="KW-1185">Reference proteome</keyword>
<keyword evidence="2 7" id="KW-0812">Transmembrane</keyword>
<dbReference type="InterPro" id="IPR017978">
    <property type="entry name" value="GPCR_3_C"/>
</dbReference>
<evidence type="ECO:0000256" key="7">
    <source>
        <dbReference type="SAM" id="Phobius"/>
    </source>
</evidence>
<feature type="transmembrane region" description="Helical" evidence="7">
    <location>
        <begin position="601"/>
        <end position="624"/>
    </location>
</feature>
<keyword evidence="4 7" id="KW-0472">Membrane</keyword>
<dbReference type="EMBL" id="LWCA01001351">
    <property type="protein sequence ID" value="OAF65311.1"/>
    <property type="molecule type" value="Genomic_DNA"/>
</dbReference>
<reference evidence="10 11" key="1">
    <citation type="submission" date="2016-04" db="EMBL/GenBank/DDBJ databases">
        <title>The genome of Intoshia linei affirms orthonectids as highly simplified spiralians.</title>
        <authorList>
            <person name="Mikhailov K.V."/>
            <person name="Slusarev G.S."/>
            <person name="Nikitin M.A."/>
            <person name="Logacheva M.D."/>
            <person name="Penin A."/>
            <person name="Aleoshin V."/>
            <person name="Panchin Y.V."/>
        </authorList>
    </citation>
    <scope>NUCLEOTIDE SEQUENCE [LARGE SCALE GENOMIC DNA]</scope>
    <source>
        <strain evidence="10">Intl2013</strain>
        <tissue evidence="10">Whole animal</tissue>
    </source>
</reference>
<organism evidence="10 11">
    <name type="scientific">Intoshia linei</name>
    <dbReference type="NCBI Taxonomy" id="1819745"/>
    <lineage>
        <taxon>Eukaryota</taxon>
        <taxon>Metazoa</taxon>
        <taxon>Spiralia</taxon>
        <taxon>Lophotrochozoa</taxon>
        <taxon>Mesozoa</taxon>
        <taxon>Orthonectida</taxon>
        <taxon>Rhopaluridae</taxon>
        <taxon>Intoshia</taxon>
    </lineage>
</organism>